<dbReference type="AlphaFoldDB" id="A0A914ZYB5"/>
<evidence type="ECO:0000313" key="2">
    <source>
        <dbReference type="Proteomes" id="UP000887569"/>
    </source>
</evidence>
<dbReference type="Proteomes" id="UP000887569">
    <property type="component" value="Unplaced"/>
</dbReference>
<sequence length="216" mass="24055">KKRKNKSSQFPPETGNIASSMNAQSNPKESTNAQANEQKIASSCDDQTKKTPGNHTIAISDAIEVKQQEQQIVTISLDRLPYYFKTGEAHAVKRMEKLPEASPPEVKVPSGERKQKPSKRTAAFSEETAKKDELRTCSTQTPHTEGSMLLSKKQTVLDDATVTREMKPTDSRVTYELSTDDTLAGVPNVMPYFEDERIRCIHYHKSCGGSICCFEV</sequence>
<feature type="region of interest" description="Disordered" evidence="1">
    <location>
        <begin position="94"/>
        <end position="131"/>
    </location>
</feature>
<organism evidence="2 3">
    <name type="scientific">Parascaris univalens</name>
    <name type="common">Nematode worm</name>
    <dbReference type="NCBI Taxonomy" id="6257"/>
    <lineage>
        <taxon>Eukaryota</taxon>
        <taxon>Metazoa</taxon>
        <taxon>Ecdysozoa</taxon>
        <taxon>Nematoda</taxon>
        <taxon>Chromadorea</taxon>
        <taxon>Rhabditida</taxon>
        <taxon>Spirurina</taxon>
        <taxon>Ascaridomorpha</taxon>
        <taxon>Ascaridoidea</taxon>
        <taxon>Ascarididae</taxon>
        <taxon>Parascaris</taxon>
    </lineage>
</organism>
<feature type="region of interest" description="Disordered" evidence="1">
    <location>
        <begin position="1"/>
        <end position="55"/>
    </location>
</feature>
<protein>
    <submittedName>
        <fullName evidence="3">Uncharacterized protein</fullName>
    </submittedName>
</protein>
<evidence type="ECO:0000256" key="1">
    <source>
        <dbReference type="SAM" id="MobiDB-lite"/>
    </source>
</evidence>
<evidence type="ECO:0000313" key="3">
    <source>
        <dbReference type="WBParaSite" id="PgE038_g003_t01"/>
    </source>
</evidence>
<proteinExistence type="predicted"/>
<reference evidence="3" key="1">
    <citation type="submission" date="2022-11" db="UniProtKB">
        <authorList>
            <consortium name="WormBaseParasite"/>
        </authorList>
    </citation>
    <scope>IDENTIFICATION</scope>
</reference>
<keyword evidence="2" id="KW-1185">Reference proteome</keyword>
<name>A0A914ZYB5_PARUN</name>
<accession>A0A914ZYB5</accession>
<dbReference type="WBParaSite" id="PgE038_g003_t01">
    <property type="protein sequence ID" value="PgE038_g003_t01"/>
    <property type="gene ID" value="PgE038_g003"/>
</dbReference>
<feature type="compositionally biased region" description="Polar residues" evidence="1">
    <location>
        <begin position="7"/>
        <end position="54"/>
    </location>
</feature>